<feature type="transmembrane region" description="Helical" evidence="1">
    <location>
        <begin position="375"/>
        <end position="396"/>
    </location>
</feature>
<proteinExistence type="predicted"/>
<keyword evidence="1" id="KW-0812">Transmembrane</keyword>
<evidence type="ECO:0000313" key="3">
    <source>
        <dbReference type="Proteomes" id="UP000052012"/>
    </source>
</evidence>
<keyword evidence="1" id="KW-0472">Membrane</keyword>
<accession>A0A0R2AZA2</accession>
<feature type="transmembrane region" description="Helical" evidence="1">
    <location>
        <begin position="55"/>
        <end position="78"/>
    </location>
</feature>
<organism evidence="2 3">
    <name type="scientific">Apilactobacillus ozensis DSM 23829 = JCM 17196</name>
    <dbReference type="NCBI Taxonomy" id="1423781"/>
    <lineage>
        <taxon>Bacteria</taxon>
        <taxon>Bacillati</taxon>
        <taxon>Bacillota</taxon>
        <taxon>Bacilli</taxon>
        <taxon>Lactobacillales</taxon>
        <taxon>Lactobacillaceae</taxon>
        <taxon>Apilactobacillus</taxon>
    </lineage>
</organism>
<dbReference type="GO" id="GO:0016020">
    <property type="term" value="C:membrane"/>
    <property type="evidence" value="ECO:0007669"/>
    <property type="project" value="InterPro"/>
</dbReference>
<dbReference type="OrthoDB" id="2447941at2"/>
<gene>
    <name evidence="2" type="ORF">FD06_GL000259</name>
</gene>
<name>A0A0R2AZA2_9LACO</name>
<keyword evidence="1" id="KW-1133">Transmembrane helix</keyword>
<feature type="transmembrane region" description="Helical" evidence="1">
    <location>
        <begin position="178"/>
        <end position="202"/>
    </location>
</feature>
<dbReference type="AlphaFoldDB" id="A0A0R2AZA2"/>
<feature type="transmembrane region" description="Helical" evidence="1">
    <location>
        <begin position="22"/>
        <end position="43"/>
    </location>
</feature>
<dbReference type="PATRIC" id="fig|1423781.4.peg.262"/>
<dbReference type="InterPro" id="IPR010288">
    <property type="entry name" value="EcsB_ABC"/>
</dbReference>
<comment type="caution">
    <text evidence="2">The sequence shown here is derived from an EMBL/GenBank/DDBJ whole genome shotgun (WGS) entry which is preliminary data.</text>
</comment>
<dbReference type="Pfam" id="PF05975">
    <property type="entry name" value="EcsB"/>
    <property type="match status" value="1"/>
</dbReference>
<protein>
    <submittedName>
        <fullName evidence="2">ABC superfamily ATP binding cassette transporter, membrane protein</fullName>
    </submittedName>
</protein>
<feature type="transmembrane region" description="Helical" evidence="1">
    <location>
        <begin position="135"/>
        <end position="158"/>
    </location>
</feature>
<evidence type="ECO:0000313" key="2">
    <source>
        <dbReference type="EMBL" id="KRM68140.1"/>
    </source>
</evidence>
<feature type="transmembrane region" description="Helical" evidence="1">
    <location>
        <begin position="351"/>
        <end position="369"/>
    </location>
</feature>
<keyword evidence="3" id="KW-1185">Reference proteome</keyword>
<feature type="transmembrane region" description="Helical" evidence="1">
    <location>
        <begin position="306"/>
        <end position="325"/>
    </location>
</feature>
<dbReference type="PIRSF" id="PIRSF037259">
    <property type="entry name" value="EcsB_ABC"/>
    <property type="match status" value="1"/>
</dbReference>
<dbReference type="Proteomes" id="UP000052012">
    <property type="component" value="Unassembled WGS sequence"/>
</dbReference>
<sequence>MKALFSKRLSAHVTEVTGYLKYVLNDFFVIALMFFVGGLALEYSQILKHLNYGMWWIKPLVVILGLLIVQVSHFTTLVQKPDYVFLLPREKDFYSYLKSAYNYSLLMAIPVQIACGIVLVPLINISRNSYDIIGILAYLITFTMLKVSMISFDLLTSYHIPKNYLYNKFNIRVAYPTVLLIIAVFLNSYLAVGLVIVLNLFIYHLIIKSKHNPLNWNKIINSENSRMLNVYKFFNMFTDVPQLTTSVKRRSYLSFLMGIFKTNHDNTFSYLYIRGLLRNNEFSGLYIRLSLIGIILLAFIDNKILSVVISLLFIYLIIFQLIPFYKHFEGNAFVHIYPISEKDKVLGFKKVLSFLSCIVLVVFFIASFIGTGSLVYSLLSLILNYLLSVVMVRIYMSKRIMKS</sequence>
<dbReference type="EMBL" id="AYYQ01000031">
    <property type="protein sequence ID" value="KRM68140.1"/>
    <property type="molecule type" value="Genomic_DNA"/>
</dbReference>
<reference evidence="2 3" key="1">
    <citation type="journal article" date="2015" name="Genome Announc.">
        <title>Expanding the biotechnology potential of lactobacilli through comparative genomics of 213 strains and associated genera.</title>
        <authorList>
            <person name="Sun Z."/>
            <person name="Harris H.M."/>
            <person name="McCann A."/>
            <person name="Guo C."/>
            <person name="Argimon S."/>
            <person name="Zhang W."/>
            <person name="Yang X."/>
            <person name="Jeffery I.B."/>
            <person name="Cooney J.C."/>
            <person name="Kagawa T.F."/>
            <person name="Liu W."/>
            <person name="Song Y."/>
            <person name="Salvetti E."/>
            <person name="Wrobel A."/>
            <person name="Rasinkangas P."/>
            <person name="Parkhill J."/>
            <person name="Rea M.C."/>
            <person name="O'Sullivan O."/>
            <person name="Ritari J."/>
            <person name="Douillard F.P."/>
            <person name="Paul Ross R."/>
            <person name="Yang R."/>
            <person name="Briner A.E."/>
            <person name="Felis G.E."/>
            <person name="de Vos W.M."/>
            <person name="Barrangou R."/>
            <person name="Klaenhammer T.R."/>
            <person name="Caufield P.W."/>
            <person name="Cui Y."/>
            <person name="Zhang H."/>
            <person name="O'Toole P.W."/>
        </authorList>
    </citation>
    <scope>NUCLEOTIDE SEQUENCE [LARGE SCALE GENOMIC DNA]</scope>
    <source>
        <strain evidence="2 3">DSM 23829</strain>
    </source>
</reference>
<dbReference type="RefSeq" id="WP_056966482.1">
    <property type="nucleotide sequence ID" value="NZ_AYYQ01000031.1"/>
</dbReference>
<evidence type="ECO:0000256" key="1">
    <source>
        <dbReference type="SAM" id="Phobius"/>
    </source>
</evidence>
<dbReference type="STRING" id="1423781.FD06_GL000259"/>
<feature type="transmembrane region" description="Helical" evidence="1">
    <location>
        <begin position="282"/>
        <end position="300"/>
    </location>
</feature>
<feature type="transmembrane region" description="Helical" evidence="1">
    <location>
        <begin position="100"/>
        <end position="123"/>
    </location>
</feature>